<keyword evidence="9 16" id="KW-0675">Receptor</keyword>
<dbReference type="GO" id="GO:0009279">
    <property type="term" value="C:cell outer membrane"/>
    <property type="evidence" value="ECO:0007669"/>
    <property type="project" value="UniProtKB-SubCell"/>
</dbReference>
<dbReference type="GO" id="GO:0015232">
    <property type="term" value="F:heme transmembrane transporter activity"/>
    <property type="evidence" value="ECO:0007669"/>
    <property type="project" value="InterPro"/>
</dbReference>
<keyword evidence="5 11" id="KW-0812">Transmembrane</keyword>
<evidence type="ECO:0000256" key="10">
    <source>
        <dbReference type="ARBA" id="ARBA00023237"/>
    </source>
</evidence>
<dbReference type="Pfam" id="PF00593">
    <property type="entry name" value="TonB_dep_Rec_b-barrel"/>
    <property type="match status" value="1"/>
</dbReference>
<dbReference type="Pfam" id="PF07715">
    <property type="entry name" value="Plug"/>
    <property type="match status" value="1"/>
</dbReference>
<dbReference type="NCBIfam" id="TIGR01785">
    <property type="entry name" value="TonB-hemin"/>
    <property type="match status" value="1"/>
</dbReference>
<dbReference type="RefSeq" id="WP_144388023.1">
    <property type="nucleotide sequence ID" value="NZ_CANNCB010000008.1"/>
</dbReference>
<evidence type="ECO:0000259" key="14">
    <source>
        <dbReference type="Pfam" id="PF00593"/>
    </source>
</evidence>
<dbReference type="InterPro" id="IPR039426">
    <property type="entry name" value="TonB-dep_rcpt-like"/>
</dbReference>
<keyword evidence="4 11" id="KW-1134">Transmembrane beta strand</keyword>
<dbReference type="AlphaFoldDB" id="A0A557P8N3"/>
<feature type="domain" description="TonB-dependent receptor-like beta-barrel" evidence="14">
    <location>
        <begin position="275"/>
        <end position="687"/>
    </location>
</feature>
<dbReference type="PROSITE" id="PS52016">
    <property type="entry name" value="TONB_DEPENDENT_REC_3"/>
    <property type="match status" value="1"/>
</dbReference>
<keyword evidence="3 11" id="KW-0813">Transport</keyword>
<dbReference type="InterPro" id="IPR037066">
    <property type="entry name" value="Plug_dom_sf"/>
</dbReference>
<dbReference type="InterPro" id="IPR012910">
    <property type="entry name" value="Plug_dom"/>
</dbReference>
<evidence type="ECO:0000256" key="7">
    <source>
        <dbReference type="ARBA" id="ARBA00023077"/>
    </source>
</evidence>
<evidence type="ECO:0000256" key="11">
    <source>
        <dbReference type="PROSITE-ProRule" id="PRU01360"/>
    </source>
</evidence>
<organism evidence="16 17">
    <name type="scientific">Vibrio algivorus</name>
    <dbReference type="NCBI Taxonomy" id="1667024"/>
    <lineage>
        <taxon>Bacteria</taxon>
        <taxon>Pseudomonadati</taxon>
        <taxon>Pseudomonadota</taxon>
        <taxon>Gammaproteobacteria</taxon>
        <taxon>Vibrionales</taxon>
        <taxon>Vibrionaceae</taxon>
        <taxon>Vibrio</taxon>
    </lineage>
</organism>
<evidence type="ECO:0000256" key="6">
    <source>
        <dbReference type="ARBA" id="ARBA00022729"/>
    </source>
</evidence>
<dbReference type="OrthoDB" id="9764669at2"/>
<keyword evidence="8 11" id="KW-0472">Membrane</keyword>
<dbReference type="InterPro" id="IPR036942">
    <property type="entry name" value="Beta-barrel_TonB_sf"/>
</dbReference>
<evidence type="ECO:0000313" key="17">
    <source>
        <dbReference type="Proteomes" id="UP000319828"/>
    </source>
</evidence>
<evidence type="ECO:0000313" key="16">
    <source>
        <dbReference type="EMBL" id="TVO37026.1"/>
    </source>
</evidence>
<comment type="caution">
    <text evidence="16">The sequence shown here is derived from an EMBL/GenBank/DDBJ whole genome shotgun (WGS) entry which is preliminary data.</text>
</comment>
<dbReference type="CDD" id="cd01347">
    <property type="entry name" value="ligand_gated_channel"/>
    <property type="match status" value="1"/>
</dbReference>
<dbReference type="EMBL" id="VMKJ01000012">
    <property type="protein sequence ID" value="TVO37026.1"/>
    <property type="molecule type" value="Genomic_DNA"/>
</dbReference>
<evidence type="ECO:0000256" key="13">
    <source>
        <dbReference type="SAM" id="SignalP"/>
    </source>
</evidence>
<dbReference type="NCBIfam" id="TIGR01786">
    <property type="entry name" value="TonB-hemlactrns"/>
    <property type="match status" value="1"/>
</dbReference>
<evidence type="ECO:0000256" key="12">
    <source>
        <dbReference type="RuleBase" id="RU003357"/>
    </source>
</evidence>
<evidence type="ECO:0000256" key="1">
    <source>
        <dbReference type="ARBA" id="ARBA00004571"/>
    </source>
</evidence>
<keyword evidence="6 13" id="KW-0732">Signal</keyword>
<feature type="chain" id="PRO_5021887783" evidence="13">
    <location>
        <begin position="26"/>
        <end position="728"/>
    </location>
</feature>
<keyword evidence="7 12" id="KW-0798">TonB box</keyword>
<dbReference type="PANTHER" id="PTHR30069:SF29">
    <property type="entry name" value="HEMOGLOBIN AND HEMOGLOBIN-HAPTOGLOBIN-BINDING PROTEIN 1-RELATED"/>
    <property type="match status" value="1"/>
</dbReference>
<evidence type="ECO:0000256" key="3">
    <source>
        <dbReference type="ARBA" id="ARBA00022448"/>
    </source>
</evidence>
<dbReference type="GO" id="GO:0015344">
    <property type="term" value="F:siderophore uptake transmembrane transporter activity"/>
    <property type="evidence" value="ECO:0007669"/>
    <property type="project" value="TreeGrafter"/>
</dbReference>
<dbReference type="InterPro" id="IPR010949">
    <property type="entry name" value="TonB_Hb/transfer/lactofer_rcpt"/>
</dbReference>
<evidence type="ECO:0000256" key="5">
    <source>
        <dbReference type="ARBA" id="ARBA00022692"/>
    </source>
</evidence>
<comment type="subcellular location">
    <subcellularLocation>
        <location evidence="1 11">Cell outer membrane</location>
        <topology evidence="1 11">Multi-pass membrane protein</topology>
    </subcellularLocation>
</comment>
<dbReference type="InterPro" id="IPR000531">
    <property type="entry name" value="Beta-barrel_TonB"/>
</dbReference>
<name>A0A557P8N3_9VIBR</name>
<proteinExistence type="inferred from homology"/>
<dbReference type="Gene3D" id="2.40.170.20">
    <property type="entry name" value="TonB-dependent receptor, beta-barrel domain"/>
    <property type="match status" value="1"/>
</dbReference>
<evidence type="ECO:0000259" key="15">
    <source>
        <dbReference type="Pfam" id="PF07715"/>
    </source>
</evidence>
<evidence type="ECO:0000256" key="2">
    <source>
        <dbReference type="ARBA" id="ARBA00008143"/>
    </source>
</evidence>
<comment type="similarity">
    <text evidence="2">Belongs to the TonB-dependent receptor family. Hemoglobin/haptoglobin binding protein subfamily.</text>
</comment>
<evidence type="ECO:0000256" key="4">
    <source>
        <dbReference type="ARBA" id="ARBA00022452"/>
    </source>
</evidence>
<evidence type="ECO:0000256" key="9">
    <source>
        <dbReference type="ARBA" id="ARBA00023170"/>
    </source>
</evidence>
<dbReference type="SUPFAM" id="SSF56935">
    <property type="entry name" value="Porins"/>
    <property type="match status" value="1"/>
</dbReference>
<feature type="signal peptide" evidence="13">
    <location>
        <begin position="1"/>
        <end position="25"/>
    </location>
</feature>
<dbReference type="InterPro" id="IPR011276">
    <property type="entry name" value="TonB_haem/Hb_rcpt"/>
</dbReference>
<reference evidence="16 17" key="1">
    <citation type="submission" date="2019-07" db="EMBL/GenBank/DDBJ databases">
        <title>The draft genome sequence of Vibrio algivorus M1486.</title>
        <authorList>
            <person name="Meng X."/>
        </authorList>
    </citation>
    <scope>NUCLEOTIDE SEQUENCE [LARGE SCALE GENOMIC DNA]</scope>
    <source>
        <strain evidence="16 17">M1486</strain>
    </source>
</reference>
<dbReference type="PANTHER" id="PTHR30069">
    <property type="entry name" value="TONB-DEPENDENT OUTER MEMBRANE RECEPTOR"/>
    <property type="match status" value="1"/>
</dbReference>
<keyword evidence="10 11" id="KW-0998">Cell outer membrane</keyword>
<dbReference type="Proteomes" id="UP000319828">
    <property type="component" value="Unassembled WGS sequence"/>
</dbReference>
<dbReference type="Gene3D" id="2.170.130.10">
    <property type="entry name" value="TonB-dependent receptor, plug domain"/>
    <property type="match status" value="1"/>
</dbReference>
<dbReference type="GO" id="GO:0044718">
    <property type="term" value="P:siderophore transmembrane transport"/>
    <property type="evidence" value="ECO:0007669"/>
    <property type="project" value="TreeGrafter"/>
</dbReference>
<sequence length="728" mass="80853">MYTHKLKPTLLAITIASTLTPAAYAAQELTSLQEVVVSATRTEQDIKDVSASVETVSSNDIDNQMATDPQQALKYTPGVDAEGTGRFGISGYNIRGMEDSRIKVMVDGVEQPVPYNPGATEQRSYPNNIEVDTLSAIEVNKGPSSTLYGSDALGGAVLFKTKDPSDVLVTEGDENRFGLKSSYTSADETFKNTLTWAMRYGDLETLLMLTYADGQETETYSDGDDVSGFGRGQADPADKDISNLLAKAYYQVNEAHRIGVSLEYYLRNYDEDELSYDGYSISFPGMGPVITYANNYNEDQSERLRVGFNHEWLMDVAIADSLNWSLNYQQSDSLSKNYDTTTGMMGSGERMRERDATDKSVQFDSQFDKLVEFNSHYHQFTYGASFIHDKFELDNTDYKYDLGTVGPGSTGMPDATLTKWGIYFQDQAFFLQERLILTAGIRYDSFKTEPESDDGFATDYPDSDSDAVTGKLGSVYHFSDGFSGFAQISQGFKAPTVYDLYYFYNQGAIVEPNPDLKPEKSISYEAGFRGRSESTRFEIVGFYNDYSDFISDTNLGTDASSGKDRYSKENINKAEIYGAEFSSTTMLDTAFGAPQGFYSKISVAYAEGRDKDTGEHLDSVAPLTGNVGLGYDSLNSVFGGLLNVTMAASKDDWSSDEYKDAPGYTLVDLTAYYRPINDLTLRAGLFNAFDKKYWHYSDLERGNTPGSKNVDFYTQPGRNWGVSLDYQF</sequence>
<feature type="domain" description="TonB-dependent receptor plug" evidence="15">
    <location>
        <begin position="46"/>
        <end position="156"/>
    </location>
</feature>
<gene>
    <name evidence="16" type="ORF">FOF44_08090</name>
</gene>
<protein>
    <submittedName>
        <fullName evidence="16">TonB-dependent hemoglobin/transferrin/lactoferrin family receptor</fullName>
    </submittedName>
</protein>
<evidence type="ECO:0000256" key="8">
    <source>
        <dbReference type="ARBA" id="ARBA00023136"/>
    </source>
</evidence>
<accession>A0A557P8N3</accession>